<dbReference type="GO" id="GO:0046961">
    <property type="term" value="F:proton-transporting ATPase activity, rotational mechanism"/>
    <property type="evidence" value="ECO:0007669"/>
    <property type="project" value="TreeGrafter"/>
</dbReference>
<dbReference type="PANTHER" id="PTHR33445">
    <property type="entry name" value="ATP SYNTHASE SUBUNIT B', CHLOROPLASTIC"/>
    <property type="match status" value="1"/>
</dbReference>
<evidence type="ECO:0000256" key="10">
    <source>
        <dbReference type="ARBA" id="ARBA00025198"/>
    </source>
</evidence>
<dbReference type="CDD" id="cd06503">
    <property type="entry name" value="ATP-synt_Fo_b"/>
    <property type="match status" value="1"/>
</dbReference>
<reference evidence="15" key="1">
    <citation type="journal article" date="2021" name="PeerJ">
        <title>Extensive microbial diversity within the chicken gut microbiome revealed by metagenomics and culture.</title>
        <authorList>
            <person name="Gilroy R."/>
            <person name="Ravi A."/>
            <person name="Getino M."/>
            <person name="Pursley I."/>
            <person name="Horton D.L."/>
            <person name="Alikhan N.F."/>
            <person name="Baker D."/>
            <person name="Gharbi K."/>
            <person name="Hall N."/>
            <person name="Watson M."/>
            <person name="Adriaenssens E.M."/>
            <person name="Foster-Nyarko E."/>
            <person name="Jarju S."/>
            <person name="Secka A."/>
            <person name="Antonio M."/>
            <person name="Oren A."/>
            <person name="Chaudhuri R.R."/>
            <person name="La Ragione R."/>
            <person name="Hildebrand F."/>
            <person name="Pallen M.J."/>
        </authorList>
    </citation>
    <scope>NUCLEOTIDE SEQUENCE</scope>
    <source>
        <strain evidence="15">ChiSjej1B19-8411</strain>
    </source>
</reference>
<evidence type="ECO:0000256" key="2">
    <source>
        <dbReference type="ARBA" id="ARBA00022448"/>
    </source>
</evidence>
<evidence type="ECO:0000256" key="3">
    <source>
        <dbReference type="ARBA" id="ARBA00022547"/>
    </source>
</evidence>
<dbReference type="GO" id="GO:0046933">
    <property type="term" value="F:proton-transporting ATP synthase activity, rotational mechanism"/>
    <property type="evidence" value="ECO:0007669"/>
    <property type="project" value="UniProtKB-UniRule"/>
</dbReference>
<comment type="function">
    <text evidence="10 12">F(1)F(0) ATP synthase produces ATP from ADP in the presence of a proton or sodium gradient. F-type ATPases consist of two structural domains, F(1) containing the extramembraneous catalytic core and F(0) containing the membrane proton channel, linked together by a central stalk and a peripheral stalk. During catalysis, ATP synthesis in the catalytic domain of F(1) is coupled via a rotary mechanism of the central stalk subunits to proton translocation.</text>
</comment>
<feature type="transmembrane region" description="Helical" evidence="12">
    <location>
        <begin position="6"/>
        <end position="27"/>
    </location>
</feature>
<evidence type="ECO:0000256" key="6">
    <source>
        <dbReference type="ARBA" id="ARBA00022989"/>
    </source>
</evidence>
<evidence type="ECO:0000256" key="14">
    <source>
        <dbReference type="SAM" id="Coils"/>
    </source>
</evidence>
<dbReference type="GO" id="GO:0045259">
    <property type="term" value="C:proton-transporting ATP synthase complex"/>
    <property type="evidence" value="ECO:0007669"/>
    <property type="project" value="UniProtKB-KW"/>
</dbReference>
<dbReference type="EMBL" id="DXEX01000066">
    <property type="protein sequence ID" value="HIX58607.1"/>
    <property type="molecule type" value="Genomic_DNA"/>
</dbReference>
<keyword evidence="3 12" id="KW-0138">CF(0)</keyword>
<dbReference type="PANTHER" id="PTHR33445:SF2">
    <property type="entry name" value="ATP SYNTHASE SUBUNIT B', CHLOROPLASTIC"/>
    <property type="match status" value="1"/>
</dbReference>
<keyword evidence="2 12" id="KW-0813">Transport</keyword>
<keyword evidence="12" id="KW-1003">Cell membrane</keyword>
<keyword evidence="5 12" id="KW-0375">Hydrogen ion transport</keyword>
<evidence type="ECO:0000256" key="9">
    <source>
        <dbReference type="ARBA" id="ARBA00023310"/>
    </source>
</evidence>
<comment type="similarity">
    <text evidence="1 12 13">Belongs to the ATPase B chain family.</text>
</comment>
<keyword evidence="6 12" id="KW-1133">Transmembrane helix</keyword>
<gene>
    <name evidence="12 15" type="primary">atpF</name>
    <name evidence="15" type="ORF">IAA45_02700</name>
</gene>
<organism evidence="15 16">
    <name type="scientific">Candidatus Blautia gallistercoris</name>
    <dbReference type="NCBI Taxonomy" id="2838490"/>
    <lineage>
        <taxon>Bacteria</taxon>
        <taxon>Bacillati</taxon>
        <taxon>Bacillota</taxon>
        <taxon>Clostridia</taxon>
        <taxon>Lachnospirales</taxon>
        <taxon>Lachnospiraceae</taxon>
        <taxon>Blautia</taxon>
    </lineage>
</organism>
<evidence type="ECO:0000256" key="4">
    <source>
        <dbReference type="ARBA" id="ARBA00022692"/>
    </source>
</evidence>
<feature type="coiled-coil region" evidence="14">
    <location>
        <begin position="45"/>
        <end position="112"/>
    </location>
</feature>
<name>A0A9D1WI67_9FIRM</name>
<protein>
    <recommendedName>
        <fullName evidence="12">ATP synthase subunit b</fullName>
    </recommendedName>
    <alternativeName>
        <fullName evidence="12">ATP synthase F(0) sector subunit b</fullName>
    </alternativeName>
    <alternativeName>
        <fullName evidence="12">ATPase subunit I</fullName>
    </alternativeName>
    <alternativeName>
        <fullName evidence="12">F-type ATPase subunit b</fullName>
        <shortName evidence="12">F-ATPase subunit b</shortName>
    </alternativeName>
</protein>
<dbReference type="NCBIfam" id="TIGR01144">
    <property type="entry name" value="ATP_synt_b"/>
    <property type="match status" value="1"/>
</dbReference>
<dbReference type="HAMAP" id="MF_01398">
    <property type="entry name" value="ATP_synth_b_bprime"/>
    <property type="match status" value="1"/>
</dbReference>
<dbReference type="InterPro" id="IPR050059">
    <property type="entry name" value="ATP_synthase_B_chain"/>
</dbReference>
<comment type="subunit">
    <text evidence="12">F-type ATPases have 2 components, F(1) - the catalytic core - and F(0) - the membrane proton channel. F(1) has five subunits: alpha(3), beta(3), gamma(1), delta(1), epsilon(1). F(0) has three main subunits: a(1), b(2) and c(10-14). The alpha and beta chains form an alternating ring which encloses part of the gamma chain. F(1) is attached to F(0) by a central stalk formed by the gamma and epsilon chains, while a peripheral stalk is formed by the delta and b chains.</text>
</comment>
<dbReference type="GO" id="GO:0005886">
    <property type="term" value="C:plasma membrane"/>
    <property type="evidence" value="ECO:0007669"/>
    <property type="project" value="UniProtKB-SubCell"/>
</dbReference>
<dbReference type="Proteomes" id="UP000886817">
    <property type="component" value="Unassembled WGS sequence"/>
</dbReference>
<accession>A0A9D1WI67</accession>
<keyword evidence="14" id="KW-0175">Coiled coil</keyword>
<keyword evidence="9 12" id="KW-0066">ATP synthesis</keyword>
<evidence type="ECO:0000256" key="5">
    <source>
        <dbReference type="ARBA" id="ARBA00022781"/>
    </source>
</evidence>
<keyword evidence="7 12" id="KW-0406">Ion transport</keyword>
<dbReference type="GO" id="GO:0012505">
    <property type="term" value="C:endomembrane system"/>
    <property type="evidence" value="ECO:0007669"/>
    <property type="project" value="UniProtKB-SubCell"/>
</dbReference>
<evidence type="ECO:0000313" key="16">
    <source>
        <dbReference type="Proteomes" id="UP000886817"/>
    </source>
</evidence>
<dbReference type="Gene3D" id="6.10.250.1580">
    <property type="match status" value="1"/>
</dbReference>
<evidence type="ECO:0000256" key="11">
    <source>
        <dbReference type="ARBA" id="ARBA00037847"/>
    </source>
</evidence>
<dbReference type="InterPro" id="IPR002146">
    <property type="entry name" value="ATP_synth_b/b'su_bac/chlpt"/>
</dbReference>
<comment type="subcellular location">
    <subcellularLocation>
        <location evidence="12">Cell membrane</location>
        <topology evidence="12">Single-pass membrane protein</topology>
    </subcellularLocation>
    <subcellularLocation>
        <location evidence="11">Endomembrane system</location>
        <topology evidence="11">Single-pass membrane protein</topology>
    </subcellularLocation>
</comment>
<keyword evidence="8 12" id="KW-0472">Membrane</keyword>
<evidence type="ECO:0000256" key="13">
    <source>
        <dbReference type="RuleBase" id="RU003848"/>
    </source>
</evidence>
<dbReference type="AlphaFoldDB" id="A0A9D1WI67"/>
<proteinExistence type="inferred from homology"/>
<comment type="function">
    <text evidence="12">Component of the F(0) channel, it forms part of the peripheral stalk, linking F(1) to F(0).</text>
</comment>
<evidence type="ECO:0000256" key="8">
    <source>
        <dbReference type="ARBA" id="ARBA00023136"/>
    </source>
</evidence>
<evidence type="ECO:0000256" key="1">
    <source>
        <dbReference type="ARBA" id="ARBA00005513"/>
    </source>
</evidence>
<evidence type="ECO:0000313" key="15">
    <source>
        <dbReference type="EMBL" id="HIX58607.1"/>
    </source>
</evidence>
<evidence type="ECO:0000256" key="12">
    <source>
        <dbReference type="HAMAP-Rule" id="MF_01398"/>
    </source>
</evidence>
<sequence length="166" mass="18918">MLNVGWDLVFTIINLVVLYLAMKKFLIGPVTGIMEKRRQMIEGGLETARKKEEEALALKNQYEEALGAAREESMQILENSRKTAKKEEERILREADKKAKELLEKNRLAMEVQKEQMMGEMQSEVARLAMTAAAKVLGQENSSLNDKKLYDQFLSKAGESYDTENV</sequence>
<evidence type="ECO:0000256" key="7">
    <source>
        <dbReference type="ARBA" id="ARBA00023065"/>
    </source>
</evidence>
<keyword evidence="4 12" id="KW-0812">Transmembrane</keyword>
<dbReference type="InterPro" id="IPR005864">
    <property type="entry name" value="ATP_synth_F0_bsu_bac"/>
</dbReference>
<dbReference type="Pfam" id="PF00430">
    <property type="entry name" value="ATP-synt_B"/>
    <property type="match status" value="1"/>
</dbReference>
<reference evidence="15" key="2">
    <citation type="submission" date="2021-04" db="EMBL/GenBank/DDBJ databases">
        <authorList>
            <person name="Gilroy R."/>
        </authorList>
    </citation>
    <scope>NUCLEOTIDE SEQUENCE</scope>
    <source>
        <strain evidence="15">ChiSjej1B19-8411</strain>
    </source>
</reference>
<comment type="caution">
    <text evidence="15">The sequence shown here is derived from an EMBL/GenBank/DDBJ whole genome shotgun (WGS) entry which is preliminary data.</text>
</comment>